<reference evidence="1" key="1">
    <citation type="submission" date="2021-04" db="EMBL/GenBank/DDBJ databases">
        <title>Genome based classification of Actinospica acidithermotolerans sp. nov., an actinobacterium isolated from an Indonesian hot spring.</title>
        <authorList>
            <person name="Kusuma A.B."/>
            <person name="Putra K.E."/>
            <person name="Nafisah S."/>
            <person name="Loh J."/>
            <person name="Nouioui I."/>
            <person name="Goodfellow M."/>
        </authorList>
    </citation>
    <scope>NUCLEOTIDE SEQUENCE</scope>
    <source>
        <strain evidence="1">CSCA 57</strain>
    </source>
</reference>
<evidence type="ECO:0000313" key="2">
    <source>
        <dbReference type="Proteomes" id="UP000675781"/>
    </source>
</evidence>
<evidence type="ECO:0000313" key="1">
    <source>
        <dbReference type="EMBL" id="MBR7833688.1"/>
    </source>
</evidence>
<protein>
    <submittedName>
        <fullName evidence="1">Uncharacterized protein</fullName>
    </submittedName>
</protein>
<dbReference type="EMBL" id="JAGSOG010000037">
    <property type="protein sequence ID" value="MBR7833688.1"/>
    <property type="molecule type" value="Genomic_DNA"/>
</dbReference>
<comment type="caution">
    <text evidence="1">The sequence shown here is derived from an EMBL/GenBank/DDBJ whole genome shotgun (WGS) entry which is preliminary data.</text>
</comment>
<organism evidence="1 2">
    <name type="scientific">Actinospica durhamensis</name>
    <dbReference type="NCBI Taxonomy" id="1508375"/>
    <lineage>
        <taxon>Bacteria</taxon>
        <taxon>Bacillati</taxon>
        <taxon>Actinomycetota</taxon>
        <taxon>Actinomycetes</taxon>
        <taxon>Catenulisporales</taxon>
        <taxon>Actinospicaceae</taxon>
        <taxon>Actinospica</taxon>
    </lineage>
</organism>
<name>A0A941ENL6_9ACTN</name>
<dbReference type="AlphaFoldDB" id="A0A941ENL6"/>
<sequence>MRRLDRGGTGSVMVSDDMAWQWLYFMHGETTSEDLALPAGSGRPAVWDPSVPEQWERLRERHTAALCAPRVFGSDLDESRPPPGLDEPGFDSLRDLPGLRDWCMPLWPAFLAWNRGRENARSHGHQAAPRRTRRDLMTRALQPRLPADRAVRIIEVGLRPQRVLHRCRAETPTGTVVGLVVTTALLDDEEFFTGACRRELFD</sequence>
<gene>
    <name evidence="1" type="ORF">KDL01_10460</name>
</gene>
<proteinExistence type="predicted"/>
<dbReference type="RefSeq" id="WP_212528207.1">
    <property type="nucleotide sequence ID" value="NZ_JAGSOG010000037.1"/>
</dbReference>
<keyword evidence="2" id="KW-1185">Reference proteome</keyword>
<accession>A0A941ENL6</accession>
<dbReference type="Proteomes" id="UP000675781">
    <property type="component" value="Unassembled WGS sequence"/>
</dbReference>